<dbReference type="InterPro" id="IPR044822">
    <property type="entry name" value="Myb_DNA-bind_4"/>
</dbReference>
<evidence type="ECO:0000256" key="1">
    <source>
        <dbReference type="SAM" id="MobiDB-lite"/>
    </source>
</evidence>
<sequence length="280" mass="32708">MEFPVLLEDTGEIVTLTLSKNDYERANKDENFLRCLIEKQGEQKKRVTIPNIVNTGKLNTSESYTWGDDSVHLLLEVYRNKQIEFSQNKRHNRIWTEIATEINTKNLLLNVTGLQCATKVSGLKRTYKNIKDQNKKSGNCRSSWAFFSVMDSIFGEKAYIEPVAIASSEGPSSSFSFVKNSENKIFSSSEEENKLDMVATKPPEKKRRVEILNNYIDNFKNIMDERDKEKREEKALREMDKQKRYEKKRLDKQRMHADKMAMHESMLGLLKSFIERDKEK</sequence>
<keyword evidence="4" id="KW-1185">Reference proteome</keyword>
<dbReference type="AlphaFoldDB" id="A0AAV2P830"/>
<name>A0AAV2P830_9HYME</name>
<dbReference type="PANTHER" id="PTHR47595">
    <property type="entry name" value="HEAT SHOCK 70 KDA PROTEIN 14"/>
    <property type="match status" value="1"/>
</dbReference>
<dbReference type="PANTHER" id="PTHR47595:SF1">
    <property type="entry name" value="MYB_SANT-LIKE DNA-BINDING DOMAIN-CONTAINING PROTEIN"/>
    <property type="match status" value="1"/>
</dbReference>
<organism evidence="3 4">
    <name type="scientific">Lasius platythorax</name>
    <dbReference type="NCBI Taxonomy" id="488582"/>
    <lineage>
        <taxon>Eukaryota</taxon>
        <taxon>Metazoa</taxon>
        <taxon>Ecdysozoa</taxon>
        <taxon>Arthropoda</taxon>
        <taxon>Hexapoda</taxon>
        <taxon>Insecta</taxon>
        <taxon>Pterygota</taxon>
        <taxon>Neoptera</taxon>
        <taxon>Endopterygota</taxon>
        <taxon>Hymenoptera</taxon>
        <taxon>Apocrita</taxon>
        <taxon>Aculeata</taxon>
        <taxon>Formicoidea</taxon>
        <taxon>Formicidae</taxon>
        <taxon>Formicinae</taxon>
        <taxon>Lasius</taxon>
        <taxon>Lasius</taxon>
    </lineage>
</organism>
<reference evidence="3" key="1">
    <citation type="submission" date="2024-04" db="EMBL/GenBank/DDBJ databases">
        <authorList>
            <consortium name="Molecular Ecology Group"/>
        </authorList>
    </citation>
    <scope>NUCLEOTIDE SEQUENCE</scope>
</reference>
<feature type="domain" description="Myb/SANT-like DNA-binding" evidence="2">
    <location>
        <begin position="65"/>
        <end position="153"/>
    </location>
</feature>
<proteinExistence type="predicted"/>
<dbReference type="Proteomes" id="UP001497644">
    <property type="component" value="Chromosome 9"/>
</dbReference>
<dbReference type="Pfam" id="PF13837">
    <property type="entry name" value="Myb_DNA-bind_4"/>
    <property type="match status" value="1"/>
</dbReference>
<evidence type="ECO:0000313" key="4">
    <source>
        <dbReference type="Proteomes" id="UP001497644"/>
    </source>
</evidence>
<dbReference type="Gene3D" id="1.10.10.60">
    <property type="entry name" value="Homeodomain-like"/>
    <property type="match status" value="1"/>
</dbReference>
<gene>
    <name evidence="3" type="ORF">LPLAT_LOCUS13792</name>
</gene>
<evidence type="ECO:0000259" key="2">
    <source>
        <dbReference type="Pfam" id="PF13837"/>
    </source>
</evidence>
<evidence type="ECO:0000313" key="3">
    <source>
        <dbReference type="EMBL" id="CAL1688733.1"/>
    </source>
</evidence>
<dbReference type="EMBL" id="OZ034832">
    <property type="protein sequence ID" value="CAL1688733.1"/>
    <property type="molecule type" value="Genomic_DNA"/>
</dbReference>
<protein>
    <recommendedName>
        <fullName evidence="2">Myb/SANT-like DNA-binding domain-containing protein</fullName>
    </recommendedName>
</protein>
<accession>A0AAV2P830</accession>
<feature type="region of interest" description="Disordered" evidence="1">
    <location>
        <begin position="232"/>
        <end position="256"/>
    </location>
</feature>